<dbReference type="CDD" id="cd18773">
    <property type="entry name" value="PDC1_HK_sensor"/>
    <property type="match status" value="1"/>
</dbReference>
<evidence type="ECO:0000313" key="2">
    <source>
        <dbReference type="EMBL" id="QOQ87619.1"/>
    </source>
</evidence>
<protein>
    <submittedName>
        <fullName evidence="2">PDC sensor domain-containing protein</fullName>
    </submittedName>
</protein>
<feature type="transmembrane region" description="Helical" evidence="1">
    <location>
        <begin position="160"/>
        <end position="181"/>
    </location>
</feature>
<keyword evidence="1" id="KW-0472">Membrane</keyword>
<sequence>MIIKELEEFRVNRQKIRAYLCYIFTRNFPNYLEDISLEILELGFEKISHELLRYDAFYILDKNGYQIKSKSKLKGSDMGDGLNRSLRSYYYNAVREKRCYLSEPYPSSLNGELCVTISMPIYDINKELLYVVCADIGLVDILRLLGKNSMFSWFGRLSRFSYATLALSLFCVAIILFYLGIKSLIFNSLHLINATQMFESTILLTLSLAILDLVKAFFEEEVLGVSNNKEKGLSKTMVKFIASIIIALAIESLMLVFKFAMTSPSEIIYAVYLIVAVSILIVGLSFYIYMSRKV</sequence>
<keyword evidence="1" id="KW-0812">Transmembrane</keyword>
<dbReference type="AlphaFoldDB" id="A0A7M1LG98"/>
<evidence type="ECO:0000256" key="1">
    <source>
        <dbReference type="SAM" id="Phobius"/>
    </source>
</evidence>
<organism evidence="2 3">
    <name type="scientific">Campylobacter corcagiensis</name>
    <dbReference type="NCBI Taxonomy" id="1448857"/>
    <lineage>
        <taxon>Bacteria</taxon>
        <taxon>Pseudomonadati</taxon>
        <taxon>Campylobacterota</taxon>
        <taxon>Epsilonproteobacteria</taxon>
        <taxon>Campylobacterales</taxon>
        <taxon>Campylobacteraceae</taxon>
        <taxon>Campylobacter</taxon>
    </lineage>
</organism>
<accession>A0A7M1LG98</accession>
<dbReference type="OrthoDB" id="5338382at2"/>
<reference evidence="2 3" key="1">
    <citation type="submission" date="2020-10" db="EMBL/GenBank/DDBJ databases">
        <title>Campylobacter and Helicobacter PacBio genomes.</title>
        <authorList>
            <person name="Lane C."/>
        </authorList>
    </citation>
    <scope>NUCLEOTIDE SEQUENCE [LARGE SCALE GENOMIC DNA]</scope>
    <source>
        <strain evidence="2 3">2016D-0077</strain>
    </source>
</reference>
<dbReference type="EMBL" id="CP063078">
    <property type="protein sequence ID" value="QOQ87619.1"/>
    <property type="molecule type" value="Genomic_DNA"/>
</dbReference>
<dbReference type="Pfam" id="PF22673">
    <property type="entry name" value="MCP-like_PDC_1"/>
    <property type="match status" value="1"/>
</dbReference>
<gene>
    <name evidence="2" type="ORF">IMC76_02065</name>
</gene>
<dbReference type="RefSeq" id="WP_034971391.1">
    <property type="nucleotide sequence ID" value="NZ_CP053842.1"/>
</dbReference>
<evidence type="ECO:0000313" key="3">
    <source>
        <dbReference type="Proteomes" id="UP000594749"/>
    </source>
</evidence>
<proteinExistence type="predicted"/>
<feature type="transmembrane region" description="Helical" evidence="1">
    <location>
        <begin position="201"/>
        <end position="218"/>
    </location>
</feature>
<dbReference type="Gene3D" id="3.30.450.20">
    <property type="entry name" value="PAS domain"/>
    <property type="match status" value="1"/>
</dbReference>
<name>A0A7M1LG98_9BACT</name>
<dbReference type="Proteomes" id="UP000594749">
    <property type="component" value="Chromosome"/>
</dbReference>
<keyword evidence="3" id="KW-1185">Reference proteome</keyword>
<keyword evidence="1" id="KW-1133">Transmembrane helix</keyword>
<dbReference type="InterPro" id="IPR029151">
    <property type="entry name" value="Sensor-like_sf"/>
</dbReference>
<feature type="transmembrane region" description="Helical" evidence="1">
    <location>
        <begin position="267"/>
        <end position="289"/>
    </location>
</feature>
<dbReference type="SUPFAM" id="SSF103190">
    <property type="entry name" value="Sensory domain-like"/>
    <property type="match status" value="1"/>
</dbReference>
<feature type="transmembrane region" description="Helical" evidence="1">
    <location>
        <begin position="238"/>
        <end position="261"/>
    </location>
</feature>